<evidence type="ECO:0000313" key="2">
    <source>
        <dbReference type="EMBL" id="MDW6094824.1"/>
    </source>
</evidence>
<reference evidence="2 3" key="1">
    <citation type="submission" date="2023-11" db="EMBL/GenBank/DDBJ databases">
        <title>Plant-associative lifestyle of Vibrio porteresiae and its evolutionary dynamics.</title>
        <authorList>
            <person name="Rameshkumar N."/>
            <person name="Kirti K."/>
        </authorList>
    </citation>
    <scope>NUCLEOTIDE SEQUENCE [LARGE SCALE GENOMIC DNA]</scope>
    <source>
        <strain evidence="2 3">MSSRF7</strain>
    </source>
</reference>
<gene>
    <name evidence="2" type="ORF">SBX64_19965</name>
</gene>
<dbReference type="EMBL" id="JAWRCP010000002">
    <property type="protein sequence ID" value="MDW6094824.1"/>
    <property type="molecule type" value="Genomic_DNA"/>
</dbReference>
<protein>
    <submittedName>
        <fullName evidence="2">Uncharacterized protein</fullName>
    </submittedName>
</protein>
<comment type="caution">
    <text evidence="2">The sequence shown here is derived from an EMBL/GenBank/DDBJ whole genome shotgun (WGS) entry which is preliminary data.</text>
</comment>
<keyword evidence="3" id="KW-1185">Reference proteome</keyword>
<evidence type="ECO:0000256" key="1">
    <source>
        <dbReference type="SAM" id="SignalP"/>
    </source>
</evidence>
<proteinExistence type="predicted"/>
<feature type="signal peptide" evidence="1">
    <location>
        <begin position="1"/>
        <end position="34"/>
    </location>
</feature>
<name>A0ABU4IZI7_9VIBR</name>
<dbReference type="RefSeq" id="WP_318585754.1">
    <property type="nucleotide sequence ID" value="NZ_JAWRCP010000002.1"/>
</dbReference>
<sequence length="158" mass="16761">MTWITNTTIKIEKSNMKKFIISSILSCIALPAFAGTANITGWYADASPSVGHSCFTVSNTSGVPADVTVHLYNQNGEEYTEKLSSTIYITAVGETYTLPALATSRFCTPPTSQGGLGFGTIEAHAASGYQGQVKVVANGWYHNNAVGFSIPVNNGQPF</sequence>
<accession>A0ABU4IZI7</accession>
<feature type="chain" id="PRO_5047101593" evidence="1">
    <location>
        <begin position="35"/>
        <end position="158"/>
    </location>
</feature>
<keyword evidence="1" id="KW-0732">Signal</keyword>
<evidence type="ECO:0000313" key="3">
    <source>
        <dbReference type="Proteomes" id="UP001279860"/>
    </source>
</evidence>
<organism evidence="2 3">
    <name type="scientific">Vibrio rhizosphaerae</name>
    <dbReference type="NCBI Taxonomy" id="398736"/>
    <lineage>
        <taxon>Bacteria</taxon>
        <taxon>Pseudomonadati</taxon>
        <taxon>Pseudomonadota</taxon>
        <taxon>Gammaproteobacteria</taxon>
        <taxon>Vibrionales</taxon>
        <taxon>Vibrionaceae</taxon>
        <taxon>Vibrio</taxon>
    </lineage>
</organism>
<dbReference type="Proteomes" id="UP001279860">
    <property type="component" value="Unassembled WGS sequence"/>
</dbReference>